<dbReference type="Gene3D" id="3.40.720.10">
    <property type="entry name" value="Alkaline Phosphatase, subunit A"/>
    <property type="match status" value="1"/>
</dbReference>
<protein>
    <recommendedName>
        <fullName evidence="4">LTA synthase family protein</fullName>
    </recommendedName>
</protein>
<evidence type="ECO:0000313" key="2">
    <source>
        <dbReference type="EMBL" id="SFB29983.1"/>
    </source>
</evidence>
<dbReference type="InterPro" id="IPR017850">
    <property type="entry name" value="Alkaline_phosphatase_core_sf"/>
</dbReference>
<dbReference type="EMBL" id="FOKI01000026">
    <property type="protein sequence ID" value="SFB29983.1"/>
    <property type="molecule type" value="Genomic_DNA"/>
</dbReference>
<feature type="transmembrane region" description="Helical" evidence="1">
    <location>
        <begin position="159"/>
        <end position="178"/>
    </location>
</feature>
<feature type="transmembrane region" description="Helical" evidence="1">
    <location>
        <begin position="55"/>
        <end position="73"/>
    </location>
</feature>
<sequence length="341" mass="39510">MKNLNLKEKFKKVDKLFFVFIVLLMAKSVLFLAMLHGKDSATLNISRTYFSPPPIISHILFVVLFVSFGLWFVGRGRLYYYIIIDLIFSLLLIGDLVYFRAYGGFLSLSQIIVPASFNPSNKALFSYLHLIDILFIVDCILFIVYSFKNKQFYKGMFRNIKFNIISFFIILLVSIGVISRDHYLIDVKDVTKGNQIFLKVCWAQFQTMSNMSPAGYHVYDAYLQFADNKNKTLTENDEKEIDAWFKENNEDLPDNDYFAQLKGKNVIFLQVESLENFVIGEKVNNQEITPNLNKMLDNSIYFPNTYEQVNNGTSSDGDFISINSIYPLRQGTVVYRYPNNT</sequence>
<dbReference type="InterPro" id="IPR050448">
    <property type="entry name" value="OpgB/LTA_synthase_biosynth"/>
</dbReference>
<proteinExistence type="predicted"/>
<dbReference type="Proteomes" id="UP000198619">
    <property type="component" value="Unassembled WGS sequence"/>
</dbReference>
<keyword evidence="1" id="KW-0812">Transmembrane</keyword>
<organism evidence="2 3">
    <name type="scientific">Clostridium frigidicarnis</name>
    <dbReference type="NCBI Taxonomy" id="84698"/>
    <lineage>
        <taxon>Bacteria</taxon>
        <taxon>Bacillati</taxon>
        <taxon>Bacillota</taxon>
        <taxon>Clostridia</taxon>
        <taxon>Eubacteriales</taxon>
        <taxon>Clostridiaceae</taxon>
        <taxon>Clostridium</taxon>
    </lineage>
</organism>
<dbReference type="PANTHER" id="PTHR47371">
    <property type="entry name" value="LIPOTEICHOIC ACID SYNTHASE"/>
    <property type="match status" value="1"/>
</dbReference>
<reference evidence="2 3" key="1">
    <citation type="submission" date="2016-10" db="EMBL/GenBank/DDBJ databases">
        <authorList>
            <person name="de Groot N.N."/>
        </authorList>
    </citation>
    <scope>NUCLEOTIDE SEQUENCE [LARGE SCALE GENOMIC DNA]</scope>
    <source>
        <strain evidence="2 3">DSM 12271</strain>
    </source>
</reference>
<dbReference type="AlphaFoldDB" id="A0A1I1A0Q3"/>
<keyword evidence="1" id="KW-0472">Membrane</keyword>
<dbReference type="PANTHER" id="PTHR47371:SF3">
    <property type="entry name" value="PHOSPHOGLYCEROL TRANSFERASE I"/>
    <property type="match status" value="1"/>
</dbReference>
<dbReference type="Gene3D" id="3.30.1120.170">
    <property type="match status" value="1"/>
</dbReference>
<evidence type="ECO:0000256" key="1">
    <source>
        <dbReference type="SAM" id="Phobius"/>
    </source>
</evidence>
<keyword evidence="1" id="KW-1133">Transmembrane helix</keyword>
<gene>
    <name evidence="2" type="ORF">SAMN04488528_102645</name>
</gene>
<evidence type="ECO:0000313" key="3">
    <source>
        <dbReference type="Proteomes" id="UP000198619"/>
    </source>
</evidence>
<evidence type="ECO:0008006" key="4">
    <source>
        <dbReference type="Google" id="ProtNLM"/>
    </source>
</evidence>
<feature type="transmembrane region" description="Helical" evidence="1">
    <location>
        <begin position="78"/>
        <end position="99"/>
    </location>
</feature>
<feature type="non-terminal residue" evidence="2">
    <location>
        <position position="341"/>
    </location>
</feature>
<dbReference type="SUPFAM" id="SSF53649">
    <property type="entry name" value="Alkaline phosphatase-like"/>
    <property type="match status" value="1"/>
</dbReference>
<accession>A0A1I1A0Q3</accession>
<dbReference type="RefSeq" id="WP_423231009.1">
    <property type="nucleotide sequence ID" value="NZ_FOKI01000026.1"/>
</dbReference>
<feature type="transmembrane region" description="Helical" evidence="1">
    <location>
        <begin position="124"/>
        <end position="147"/>
    </location>
</feature>
<name>A0A1I1A0Q3_9CLOT</name>
<dbReference type="STRING" id="84698.SAMN04488528_102645"/>
<feature type="transmembrane region" description="Helical" evidence="1">
    <location>
        <begin position="16"/>
        <end position="35"/>
    </location>
</feature>
<keyword evidence="3" id="KW-1185">Reference proteome</keyword>